<dbReference type="PRINTS" id="PR00036">
    <property type="entry name" value="HTHLACI"/>
</dbReference>
<keyword evidence="2" id="KW-0238">DNA-binding</keyword>
<dbReference type="PANTHER" id="PTHR30146">
    <property type="entry name" value="LACI-RELATED TRANSCRIPTIONAL REPRESSOR"/>
    <property type="match status" value="1"/>
</dbReference>
<accession>A0ABV2JDE8</accession>
<evidence type="ECO:0000256" key="2">
    <source>
        <dbReference type="ARBA" id="ARBA00023125"/>
    </source>
</evidence>
<dbReference type="SUPFAM" id="SSF47413">
    <property type="entry name" value="lambda repressor-like DNA-binding domains"/>
    <property type="match status" value="1"/>
</dbReference>
<dbReference type="SUPFAM" id="SSF53822">
    <property type="entry name" value="Periplasmic binding protein-like I"/>
    <property type="match status" value="1"/>
</dbReference>
<dbReference type="InterPro" id="IPR000843">
    <property type="entry name" value="HTH_LacI"/>
</dbReference>
<dbReference type="InterPro" id="IPR010982">
    <property type="entry name" value="Lambda_DNA-bd_dom_sf"/>
</dbReference>
<proteinExistence type="predicted"/>
<dbReference type="InterPro" id="IPR028082">
    <property type="entry name" value="Peripla_BP_I"/>
</dbReference>
<dbReference type="PROSITE" id="PS50932">
    <property type="entry name" value="HTH_LACI_2"/>
    <property type="match status" value="1"/>
</dbReference>
<dbReference type="Proteomes" id="UP001549037">
    <property type="component" value="Unassembled WGS sequence"/>
</dbReference>
<sequence length="331" mass="37603">MATLKDIAQLAQVSSATVSRVLNQDQTLSVSPETKEKILSIARDLGYSKQRKTTSRQKKRSLAIVQWYTQDEELDDLYYYSIRIGLERRAQELNFEIYRFFQDQKWDLELKVDGIIAIGKFSLEHINLLETWSSHIVFIDSDTLSLGHSCVTTDFIHSVEGVIDHFFSKNLTKIGMIAGEEKSSDHRTPLLDPRFQAFQNYLNKKQAYQPQYIFIGDFSSQAGYDLMKKAINDLKDNLPGAFFIANDSLALGALKALQEAKIPVPERVSLISFNDTTITRQVFPSLSSVTVFTEEMGKKAVELLYDELKSSPLVPQLIRLGTKLTLRDSSK</sequence>
<dbReference type="CDD" id="cd01544">
    <property type="entry name" value="PBP1_GalR"/>
    <property type="match status" value="1"/>
</dbReference>
<gene>
    <name evidence="5" type="ORF">ABID28_000351</name>
</gene>
<evidence type="ECO:0000259" key="4">
    <source>
        <dbReference type="PROSITE" id="PS50932"/>
    </source>
</evidence>
<dbReference type="PROSITE" id="PS00356">
    <property type="entry name" value="HTH_LACI_1"/>
    <property type="match status" value="1"/>
</dbReference>
<comment type="caution">
    <text evidence="5">The sequence shown here is derived from an EMBL/GenBank/DDBJ whole genome shotgun (WGS) entry which is preliminary data.</text>
</comment>
<dbReference type="EMBL" id="JBEPLN010000004">
    <property type="protein sequence ID" value="MET3633718.1"/>
    <property type="molecule type" value="Genomic_DNA"/>
</dbReference>
<name>A0ABV2JDE8_9STRE</name>
<dbReference type="Gene3D" id="1.10.260.40">
    <property type="entry name" value="lambda repressor-like DNA-binding domains"/>
    <property type="match status" value="1"/>
</dbReference>
<dbReference type="PANTHER" id="PTHR30146:SF149">
    <property type="entry name" value="HTH-TYPE TRANSCRIPTIONAL REGULATOR EBGR"/>
    <property type="match status" value="1"/>
</dbReference>
<keyword evidence="6" id="KW-1185">Reference proteome</keyword>
<evidence type="ECO:0000313" key="6">
    <source>
        <dbReference type="Proteomes" id="UP001549037"/>
    </source>
</evidence>
<feature type="domain" description="HTH lacI-type" evidence="4">
    <location>
        <begin position="2"/>
        <end position="58"/>
    </location>
</feature>
<dbReference type="Gene3D" id="3.40.50.2300">
    <property type="match status" value="2"/>
</dbReference>
<dbReference type="Pfam" id="PF13377">
    <property type="entry name" value="Peripla_BP_3"/>
    <property type="match status" value="1"/>
</dbReference>
<keyword evidence="1" id="KW-0805">Transcription regulation</keyword>
<protein>
    <submittedName>
        <fullName evidence="5">LacI family transcriptional regulator</fullName>
    </submittedName>
</protein>
<organism evidence="5 6">
    <name type="scientific">Streptococcus porcorum</name>
    <dbReference type="NCBI Taxonomy" id="701526"/>
    <lineage>
        <taxon>Bacteria</taxon>
        <taxon>Bacillati</taxon>
        <taxon>Bacillota</taxon>
        <taxon>Bacilli</taxon>
        <taxon>Lactobacillales</taxon>
        <taxon>Streptococcaceae</taxon>
        <taxon>Streptococcus</taxon>
    </lineage>
</organism>
<dbReference type="InterPro" id="IPR046335">
    <property type="entry name" value="LacI/GalR-like_sensor"/>
</dbReference>
<dbReference type="RefSeq" id="WP_354367514.1">
    <property type="nucleotide sequence ID" value="NZ_JBEPLN010000004.1"/>
</dbReference>
<evidence type="ECO:0000256" key="3">
    <source>
        <dbReference type="ARBA" id="ARBA00023163"/>
    </source>
</evidence>
<dbReference type="SMART" id="SM00354">
    <property type="entry name" value="HTH_LACI"/>
    <property type="match status" value="1"/>
</dbReference>
<dbReference type="CDD" id="cd01392">
    <property type="entry name" value="HTH_LacI"/>
    <property type="match status" value="1"/>
</dbReference>
<keyword evidence="3" id="KW-0804">Transcription</keyword>
<evidence type="ECO:0000313" key="5">
    <source>
        <dbReference type="EMBL" id="MET3633718.1"/>
    </source>
</evidence>
<dbReference type="Pfam" id="PF00356">
    <property type="entry name" value="LacI"/>
    <property type="match status" value="1"/>
</dbReference>
<evidence type="ECO:0000256" key="1">
    <source>
        <dbReference type="ARBA" id="ARBA00023015"/>
    </source>
</evidence>
<reference evidence="5 6" key="1">
    <citation type="submission" date="2024-06" db="EMBL/GenBank/DDBJ databases">
        <title>Genomic Encyclopedia of Type Strains, Phase IV (KMG-IV): sequencing the most valuable type-strain genomes for metagenomic binning, comparative biology and taxonomic classification.</title>
        <authorList>
            <person name="Goeker M."/>
        </authorList>
    </citation>
    <scope>NUCLEOTIDE SEQUENCE [LARGE SCALE GENOMIC DNA]</scope>
    <source>
        <strain evidence="5 6">DSM 28302</strain>
    </source>
</reference>